<dbReference type="PANTHER" id="PTHR42990:SF1">
    <property type="entry name" value="AAA+ ATPASE DOMAIN-CONTAINING PROTEIN"/>
    <property type="match status" value="1"/>
</dbReference>
<comment type="caution">
    <text evidence="2">The sequence shown here is derived from an EMBL/GenBank/DDBJ whole genome shotgun (WGS) entry which is preliminary data.</text>
</comment>
<dbReference type="InterPro" id="IPR027417">
    <property type="entry name" value="P-loop_NTPase"/>
</dbReference>
<dbReference type="AlphaFoldDB" id="A0A2T0XSR8"/>
<dbReference type="Gene3D" id="3.40.50.300">
    <property type="entry name" value="P-loop containing nucleotide triphosphate hydrolases"/>
    <property type="match status" value="1"/>
</dbReference>
<dbReference type="RefSeq" id="WP_106151307.1">
    <property type="nucleotide sequence ID" value="NZ_PVTS01000001.1"/>
</dbReference>
<dbReference type="PANTHER" id="PTHR42990">
    <property type="entry name" value="ATPASE"/>
    <property type="match status" value="1"/>
</dbReference>
<proteinExistence type="predicted"/>
<organism evidence="2 3">
    <name type="scientific">Marinilabilia salmonicolor</name>
    <dbReference type="NCBI Taxonomy" id="989"/>
    <lineage>
        <taxon>Bacteria</taxon>
        <taxon>Pseudomonadati</taxon>
        <taxon>Bacteroidota</taxon>
        <taxon>Bacteroidia</taxon>
        <taxon>Marinilabiliales</taxon>
        <taxon>Marinilabiliaceae</taxon>
        <taxon>Marinilabilia</taxon>
    </lineage>
</organism>
<evidence type="ECO:0000313" key="3">
    <source>
        <dbReference type="Proteomes" id="UP000252733"/>
    </source>
</evidence>
<sequence>MEQLYEISNRMVNSVKEDFKRSLFYKINEDNRLTEITGARGTGKTTLLLQIAKKLATTGRKVLYVSLDVPFFFRNSLFDLAENFYKYGGEVLFVDEVHKYPLKHKDSDWSREMKAVYDSFPSLQIFYTGSSVLELHQGQGDLSRRKVSYLLQGLSFREYIQFYHHFEFPVIELDLMLNSHPEICKDVMDKIKVLPAFEKYLKIGYYPFFAESPENYYSRLSEIIGVVVDVDIPTVSYVSYESLHKIKQLLGVLATTVPYTPNLSKLTSELFVADQRTLIKYINLLEKGDLIKTIGAHAVGNKILNKPAKIYLNNTNLMFAIDAENLQSGTIRETFFYNQVGFINRVSYPPKSDFLVNGKYLFEVGGRNKSNKQIKNISEAYIAADNIEIGFGNKIPLWLFGFLY</sequence>
<protein>
    <recommendedName>
        <fullName evidence="1">AAA+ ATPase domain-containing protein</fullName>
    </recommendedName>
</protein>
<dbReference type="EMBL" id="QPIZ01000001">
    <property type="protein sequence ID" value="RCW39429.1"/>
    <property type="molecule type" value="Genomic_DNA"/>
</dbReference>
<dbReference type="Proteomes" id="UP000252733">
    <property type="component" value="Unassembled WGS sequence"/>
</dbReference>
<dbReference type="OrthoDB" id="9768467at2"/>
<name>A0A2T0XSR8_9BACT</name>
<reference evidence="2 3" key="1">
    <citation type="submission" date="2018-07" db="EMBL/GenBank/DDBJ databases">
        <title>Freshwater and sediment microbial communities from various areas in North America, analyzing microbe dynamics in response to fracking.</title>
        <authorList>
            <person name="Lamendella R."/>
        </authorList>
    </citation>
    <scope>NUCLEOTIDE SEQUENCE [LARGE SCALE GENOMIC DNA]</scope>
    <source>
        <strain evidence="2 3">160A</strain>
    </source>
</reference>
<keyword evidence="3" id="KW-1185">Reference proteome</keyword>
<accession>A0A2T0XSR8</accession>
<dbReference type="InterPro" id="IPR041682">
    <property type="entry name" value="AAA_14"/>
</dbReference>
<dbReference type="Pfam" id="PF13173">
    <property type="entry name" value="AAA_14"/>
    <property type="match status" value="1"/>
</dbReference>
<feature type="domain" description="AAA+ ATPase" evidence="1">
    <location>
        <begin position="30"/>
        <end position="154"/>
    </location>
</feature>
<dbReference type="SMART" id="SM00382">
    <property type="entry name" value="AAA"/>
    <property type="match status" value="1"/>
</dbReference>
<evidence type="ECO:0000259" key="1">
    <source>
        <dbReference type="SMART" id="SM00382"/>
    </source>
</evidence>
<evidence type="ECO:0000313" key="2">
    <source>
        <dbReference type="EMBL" id="RCW39429.1"/>
    </source>
</evidence>
<dbReference type="SUPFAM" id="SSF52540">
    <property type="entry name" value="P-loop containing nucleoside triphosphate hydrolases"/>
    <property type="match status" value="1"/>
</dbReference>
<dbReference type="InterPro" id="IPR003593">
    <property type="entry name" value="AAA+_ATPase"/>
</dbReference>
<gene>
    <name evidence="2" type="ORF">DFO77_101199</name>
</gene>